<dbReference type="EMBL" id="JAFBMS010000011">
    <property type="protein sequence ID" value="KAG9348561.1"/>
    <property type="molecule type" value="Genomic_DNA"/>
</dbReference>
<dbReference type="SMART" id="SM01411">
    <property type="entry name" value="Ephrin_rec_like"/>
    <property type="match status" value="3"/>
</dbReference>
<sequence>PFDLDNYTNANCLCPATSTGGRCQEGYFCPAGSPEPQPCPPGAFCNASGLPQPVGPCSPGYYCSRGATHPRPTDSITGNICPPGTYCVEGSGEPSPCPAGSFSPVPGIASEAQCQLCTAGSYCNEPGLQAPTGPCSEGYWCPIGQTIAVAKPCPGGHYCPVGSPIPVPCPVGTYQDREKQAACRLCEP</sequence>
<evidence type="ECO:0000259" key="1">
    <source>
        <dbReference type="PROSITE" id="PS00022"/>
    </source>
</evidence>
<dbReference type="PROSITE" id="PS00022">
    <property type="entry name" value="EGF_1"/>
    <property type="match status" value="1"/>
</dbReference>
<dbReference type="PANTHER" id="PTHR46104">
    <property type="entry name" value="GENE 9195-RELATED-RELATED"/>
    <property type="match status" value="1"/>
</dbReference>
<accession>A0A8T2PBG5</accession>
<feature type="non-terminal residue" evidence="2">
    <location>
        <position position="1"/>
    </location>
</feature>
<feature type="domain" description="EGF-like" evidence="1">
    <location>
        <begin position="12"/>
        <end position="23"/>
    </location>
</feature>
<protein>
    <recommendedName>
        <fullName evidence="1">EGF-like domain-containing protein</fullName>
    </recommendedName>
</protein>
<dbReference type="OrthoDB" id="439917at2759"/>
<dbReference type="InterPro" id="IPR000742">
    <property type="entry name" value="EGF"/>
</dbReference>
<evidence type="ECO:0000313" key="3">
    <source>
        <dbReference type="Proteomes" id="UP000824540"/>
    </source>
</evidence>
<dbReference type="Gene3D" id="2.10.50.10">
    <property type="entry name" value="Tumor Necrosis Factor Receptor, subunit A, domain 2"/>
    <property type="match status" value="1"/>
</dbReference>
<reference evidence="2" key="1">
    <citation type="thesis" date="2021" institute="BYU ScholarsArchive" country="Provo, UT, USA">
        <title>Applications of and Algorithms for Genome Assembly and Genomic Analyses with an Emphasis on Marine Teleosts.</title>
        <authorList>
            <person name="Pickett B.D."/>
        </authorList>
    </citation>
    <scope>NUCLEOTIDE SEQUENCE</scope>
    <source>
        <strain evidence="2">HI-2016</strain>
    </source>
</reference>
<dbReference type="SUPFAM" id="SSF57184">
    <property type="entry name" value="Growth factor receptor domain"/>
    <property type="match status" value="1"/>
</dbReference>
<organism evidence="2 3">
    <name type="scientific">Albula glossodonta</name>
    <name type="common">roundjaw bonefish</name>
    <dbReference type="NCBI Taxonomy" id="121402"/>
    <lineage>
        <taxon>Eukaryota</taxon>
        <taxon>Metazoa</taxon>
        <taxon>Chordata</taxon>
        <taxon>Craniata</taxon>
        <taxon>Vertebrata</taxon>
        <taxon>Euteleostomi</taxon>
        <taxon>Actinopterygii</taxon>
        <taxon>Neopterygii</taxon>
        <taxon>Teleostei</taxon>
        <taxon>Albuliformes</taxon>
        <taxon>Albulidae</taxon>
        <taxon>Albula</taxon>
    </lineage>
</organism>
<keyword evidence="3" id="KW-1185">Reference proteome</keyword>
<evidence type="ECO:0000313" key="2">
    <source>
        <dbReference type="EMBL" id="KAG9348561.1"/>
    </source>
</evidence>
<dbReference type="PANTHER" id="PTHR46104:SF1">
    <property type="entry name" value="GENE 9195-RELATED"/>
    <property type="match status" value="1"/>
</dbReference>
<dbReference type="AlphaFoldDB" id="A0A8T2PBG5"/>
<comment type="caution">
    <text evidence="2">The sequence shown here is derived from an EMBL/GenBank/DDBJ whole genome shotgun (WGS) entry which is preliminary data.</text>
</comment>
<dbReference type="Proteomes" id="UP000824540">
    <property type="component" value="Unassembled WGS sequence"/>
</dbReference>
<proteinExistence type="predicted"/>
<feature type="non-terminal residue" evidence="2">
    <location>
        <position position="188"/>
    </location>
</feature>
<gene>
    <name evidence="2" type="ORF">JZ751_002297</name>
</gene>
<name>A0A8T2PBG5_9TELE</name>
<dbReference type="InterPro" id="IPR009030">
    <property type="entry name" value="Growth_fac_rcpt_cys_sf"/>
</dbReference>